<keyword evidence="5 7" id="KW-1133">Transmembrane helix</keyword>
<dbReference type="SUPFAM" id="SSF161098">
    <property type="entry name" value="MetI-like"/>
    <property type="match status" value="1"/>
</dbReference>
<dbReference type="Pfam" id="PF00528">
    <property type="entry name" value="BPD_transp_1"/>
    <property type="match status" value="1"/>
</dbReference>
<dbReference type="GO" id="GO:0005886">
    <property type="term" value="C:plasma membrane"/>
    <property type="evidence" value="ECO:0007669"/>
    <property type="project" value="UniProtKB-SubCell"/>
</dbReference>
<evidence type="ECO:0000256" key="6">
    <source>
        <dbReference type="ARBA" id="ARBA00023136"/>
    </source>
</evidence>
<reference evidence="11" key="1">
    <citation type="submission" date="2010-03" db="EMBL/GenBank/DDBJ databases">
        <title>The complete chromosome of Tsukamurella paurometabola DSM 20162.</title>
        <authorList>
            <consortium name="US DOE Joint Genome Institute (JGI-PGF)"/>
            <person name="Lucas S."/>
            <person name="Copeland A."/>
            <person name="Lapidus A."/>
            <person name="Glavina del Rio T."/>
            <person name="Dalin E."/>
            <person name="Tice H."/>
            <person name="Bruce D."/>
            <person name="Goodwin L."/>
            <person name="Pitluck S."/>
            <person name="Kyrpides N."/>
            <person name="Mavromatis K."/>
            <person name="Ivanova N."/>
            <person name="Mikhailova N."/>
            <person name="Munk A.C."/>
            <person name="Brettin T."/>
            <person name="Detter J.C."/>
            <person name="Tapia R."/>
            <person name="Han C."/>
            <person name="Larimer F."/>
            <person name="Land M."/>
            <person name="Hauser L."/>
            <person name="Markowitz V."/>
            <person name="Cheng J.-F."/>
            <person name="Hugenholtz P."/>
            <person name="Woyke T."/>
            <person name="Wu D."/>
            <person name="Jando M."/>
            <person name="Brambilla E."/>
            <person name="Klenk H.-P."/>
            <person name="Eisen J.A."/>
        </authorList>
    </citation>
    <scope>NUCLEOTIDE SEQUENCE [LARGE SCALE GENOMIC DNA]</scope>
    <source>
        <strain evidence="11">ATCC 8368 / DSM 20162 / CCUG 35730 / CIP 100753 / JCM 10117 / KCTC 9821 / NBRC 16120 / NCIMB 702349 / NCTC 13040</strain>
    </source>
</reference>
<feature type="transmembrane region" description="Helical" evidence="7">
    <location>
        <begin position="176"/>
        <end position="196"/>
    </location>
</feature>
<dbReference type="PANTHER" id="PTHR43744:SF3">
    <property type="entry name" value="LACTOSE TRANSPORT SYSTEM PERMEASE PROTEIN LACG"/>
    <property type="match status" value="1"/>
</dbReference>
<dbReference type="PROSITE" id="PS50928">
    <property type="entry name" value="ABC_TM1"/>
    <property type="match status" value="1"/>
</dbReference>
<sequence>MTLSSSTGATTRNAGTPAAQSVYMRRGRSRSTAATARTVATQLLLVTFAIVWMAPLAWAVYSSFRDYDYVQEKGQLSTGGYTLENYANAWTIGNIPHFFLNSVLITVPAVILILALGSMAAFVIARYSWKLNIAALLVFVTANLLPPQTLLAPLFRMFNAFPLPEWLSSSGSLYDTYWGVIIANLAFQLGFCVFVLSNYMKMLPKALTEAAEIDGAGAFRQYAQIILPLCRPALAALATLFATWVYNDFFWALALMVTADKYPVTTALQSLEGAYFTDSNMMSAGAVLVALPTVLVYMALQRHFISGLTMGANK</sequence>
<evidence type="ECO:0000256" key="4">
    <source>
        <dbReference type="ARBA" id="ARBA00022692"/>
    </source>
</evidence>
<evidence type="ECO:0000256" key="5">
    <source>
        <dbReference type="ARBA" id="ARBA00022989"/>
    </source>
</evidence>
<feature type="compositionally biased region" description="Polar residues" evidence="8">
    <location>
        <begin position="1"/>
        <end position="14"/>
    </location>
</feature>
<organism evidence="10 11">
    <name type="scientific">Tsukamurella paurometabola (strain ATCC 8368 / DSM 20162 / CCUG 35730 / CIP 100753 / JCM 10117 / KCTC 9821 / NBRC 16120 / NCIMB 702349 / NCTC 13040)</name>
    <name type="common">Corynebacterium paurometabolum</name>
    <dbReference type="NCBI Taxonomy" id="521096"/>
    <lineage>
        <taxon>Bacteria</taxon>
        <taxon>Bacillati</taxon>
        <taxon>Actinomycetota</taxon>
        <taxon>Actinomycetes</taxon>
        <taxon>Mycobacteriales</taxon>
        <taxon>Tsukamurellaceae</taxon>
        <taxon>Tsukamurella</taxon>
    </lineage>
</organism>
<evidence type="ECO:0000256" key="1">
    <source>
        <dbReference type="ARBA" id="ARBA00004651"/>
    </source>
</evidence>
<dbReference type="Gene3D" id="1.10.3720.10">
    <property type="entry name" value="MetI-like"/>
    <property type="match status" value="1"/>
</dbReference>
<feature type="region of interest" description="Disordered" evidence="8">
    <location>
        <begin position="1"/>
        <end position="26"/>
    </location>
</feature>
<dbReference type="CDD" id="cd06261">
    <property type="entry name" value="TM_PBP2"/>
    <property type="match status" value="1"/>
</dbReference>
<feature type="transmembrane region" description="Helical" evidence="7">
    <location>
        <begin position="98"/>
        <end position="124"/>
    </location>
</feature>
<evidence type="ECO:0000256" key="3">
    <source>
        <dbReference type="ARBA" id="ARBA00022475"/>
    </source>
</evidence>
<keyword evidence="3" id="KW-1003">Cell membrane</keyword>
<dbReference type="GO" id="GO:0055085">
    <property type="term" value="P:transmembrane transport"/>
    <property type="evidence" value="ECO:0007669"/>
    <property type="project" value="InterPro"/>
</dbReference>
<name>D5UV42_TSUPD</name>
<dbReference type="KEGG" id="tpr:Tpau_0999"/>
<evidence type="ECO:0000313" key="11">
    <source>
        <dbReference type="Proteomes" id="UP000001213"/>
    </source>
</evidence>
<accession>D5UV42</accession>
<dbReference type="eggNOG" id="COG0395">
    <property type="taxonomic scope" value="Bacteria"/>
</dbReference>
<evidence type="ECO:0000313" key="10">
    <source>
        <dbReference type="EMBL" id="ADG77632.1"/>
    </source>
</evidence>
<keyword evidence="6 7" id="KW-0472">Membrane</keyword>
<evidence type="ECO:0000256" key="7">
    <source>
        <dbReference type="RuleBase" id="RU363032"/>
    </source>
</evidence>
<dbReference type="Proteomes" id="UP000001213">
    <property type="component" value="Chromosome"/>
</dbReference>
<evidence type="ECO:0000259" key="9">
    <source>
        <dbReference type="PROSITE" id="PS50928"/>
    </source>
</evidence>
<keyword evidence="4 7" id="KW-0812">Transmembrane</keyword>
<dbReference type="HOGENOM" id="CLU_016047_1_2_11"/>
<comment type="similarity">
    <text evidence="7">Belongs to the binding-protein-dependent transport system permease family.</text>
</comment>
<protein>
    <submittedName>
        <fullName evidence="10">Binding-protein-dependent transport systems inner membrane component</fullName>
    </submittedName>
</protein>
<feature type="transmembrane region" description="Helical" evidence="7">
    <location>
        <begin position="281"/>
        <end position="300"/>
    </location>
</feature>
<dbReference type="STRING" id="521096.Tpau_0999"/>
<dbReference type="AlphaFoldDB" id="D5UV42"/>
<evidence type="ECO:0000256" key="8">
    <source>
        <dbReference type="SAM" id="MobiDB-lite"/>
    </source>
</evidence>
<dbReference type="EMBL" id="CP001966">
    <property type="protein sequence ID" value="ADG77632.1"/>
    <property type="molecule type" value="Genomic_DNA"/>
</dbReference>
<gene>
    <name evidence="10" type="ordered locus">Tpau_0999</name>
</gene>
<comment type="subcellular location">
    <subcellularLocation>
        <location evidence="1 7">Cell membrane</location>
        <topology evidence="1 7">Multi-pass membrane protein</topology>
    </subcellularLocation>
</comment>
<feature type="transmembrane region" description="Helical" evidence="7">
    <location>
        <begin position="131"/>
        <end position="156"/>
    </location>
</feature>
<keyword evidence="2 7" id="KW-0813">Transport</keyword>
<feature type="transmembrane region" description="Helical" evidence="7">
    <location>
        <begin position="225"/>
        <end position="246"/>
    </location>
</feature>
<feature type="domain" description="ABC transmembrane type-1" evidence="9">
    <location>
        <begin position="99"/>
        <end position="300"/>
    </location>
</feature>
<dbReference type="InterPro" id="IPR000515">
    <property type="entry name" value="MetI-like"/>
</dbReference>
<feature type="transmembrane region" description="Helical" evidence="7">
    <location>
        <begin position="34"/>
        <end position="61"/>
    </location>
</feature>
<keyword evidence="11" id="KW-1185">Reference proteome</keyword>
<proteinExistence type="inferred from homology"/>
<dbReference type="PANTHER" id="PTHR43744">
    <property type="entry name" value="ABC TRANSPORTER PERMEASE PROTEIN MG189-RELATED-RELATED"/>
    <property type="match status" value="1"/>
</dbReference>
<dbReference type="InterPro" id="IPR035906">
    <property type="entry name" value="MetI-like_sf"/>
</dbReference>
<evidence type="ECO:0000256" key="2">
    <source>
        <dbReference type="ARBA" id="ARBA00022448"/>
    </source>
</evidence>
<reference evidence="10 11" key="2">
    <citation type="journal article" date="2011" name="Stand. Genomic Sci.">
        <title>Complete genome sequence of Tsukamurella paurometabola type strain (no. 33).</title>
        <authorList>
            <person name="Munk A.C."/>
            <person name="Lapidus A."/>
            <person name="Lucas S."/>
            <person name="Nolan M."/>
            <person name="Tice H."/>
            <person name="Cheng J.F."/>
            <person name="Del Rio T.G."/>
            <person name="Goodwin L."/>
            <person name="Pitluck S."/>
            <person name="Liolios K."/>
            <person name="Huntemann M."/>
            <person name="Ivanova N."/>
            <person name="Mavromatis K."/>
            <person name="Mikhailova N."/>
            <person name="Pati A."/>
            <person name="Chen A."/>
            <person name="Palaniappan K."/>
            <person name="Tapia R."/>
            <person name="Han C."/>
            <person name="Land M."/>
            <person name="Hauser L."/>
            <person name="Chang Y.J."/>
            <person name="Jeffries C.D."/>
            <person name="Brettin T."/>
            <person name="Yasawong M."/>
            <person name="Brambilla E.M."/>
            <person name="Rohde M."/>
            <person name="Sikorski J."/>
            <person name="Goker M."/>
            <person name="Detter J.C."/>
            <person name="Woyke T."/>
            <person name="Bristow J."/>
            <person name="Eisen J.A."/>
            <person name="Markowitz V."/>
            <person name="Hugenholtz P."/>
            <person name="Kyrpides N.C."/>
            <person name="Klenk H.P."/>
        </authorList>
    </citation>
    <scope>NUCLEOTIDE SEQUENCE [LARGE SCALE GENOMIC DNA]</scope>
    <source>
        <strain evidence="11">ATCC 8368 / DSM 20162 / CCUG 35730 / CIP 100753 / JCM 10117 / KCTC 9821 / NBRC 16120 / NCIMB 702349 / NCTC 13040</strain>
    </source>
</reference>